<evidence type="ECO:0000313" key="2">
    <source>
        <dbReference type="EMBL" id="KNC52170.1"/>
    </source>
</evidence>
<feature type="compositionally biased region" description="Acidic residues" evidence="1">
    <location>
        <begin position="177"/>
        <end position="194"/>
    </location>
</feature>
<name>A0A0L0DJ01_THETB</name>
<dbReference type="eggNOG" id="KOG4234">
    <property type="taxonomic scope" value="Eukaryota"/>
</dbReference>
<feature type="compositionally biased region" description="Low complexity" evidence="1">
    <location>
        <begin position="150"/>
        <end position="164"/>
    </location>
</feature>
<accession>A0A0L0DJ01</accession>
<dbReference type="Gene3D" id="1.25.40.10">
    <property type="entry name" value="Tetratricopeptide repeat domain"/>
    <property type="match status" value="1"/>
</dbReference>
<gene>
    <name evidence="2" type="ORF">AMSG_00996</name>
</gene>
<dbReference type="SMART" id="SM00028">
    <property type="entry name" value="TPR"/>
    <property type="match status" value="3"/>
</dbReference>
<dbReference type="PANTHER" id="PTHR46014:SF1">
    <property type="entry name" value="TETRATRICOPEPTIDE REPEAT PROTEIN 1"/>
    <property type="match status" value="1"/>
</dbReference>
<organism evidence="2 3">
    <name type="scientific">Thecamonas trahens ATCC 50062</name>
    <dbReference type="NCBI Taxonomy" id="461836"/>
    <lineage>
        <taxon>Eukaryota</taxon>
        <taxon>Apusozoa</taxon>
        <taxon>Apusomonadida</taxon>
        <taxon>Apusomonadidae</taxon>
        <taxon>Thecamonas</taxon>
    </lineage>
</organism>
<feature type="region of interest" description="Disordered" evidence="1">
    <location>
        <begin position="1"/>
        <end position="23"/>
    </location>
</feature>
<sequence length="375" mass="39128">MDKEREGVFELLPSSSDGESSGDDVFYDAVELHEDEADQVEDAVVDGAEVENAVVDGAEVEDAVVDGAEVEDAVVDGAEVEDAVVDAAEAAEAEDAVVDAAEAAEAEDACCDAATTELEADVSATDAEADAATVGTLASGADAENAVADGAEPTAAAPASGSPTTPAPPPSGPDPFADNDDSDAGSNAEVEEVWTPEAARMAEERALALKEEGNELFRAGALDDAVDRYTKAVAAAPPGSAATAVYFSNRAACYLLQERHEEAVADCSSALKIDPEYVKAYVRRAKCREALDRLRGALDDWTEVAKRQPKNPTAVAKLRSLPPLVAEQEERQKAEALGKLKDLGNTILGKFGMSLDNFQMVQDPATGGYSINFKQ</sequence>
<dbReference type="AlphaFoldDB" id="A0A0L0DJ01"/>
<dbReference type="InterPro" id="IPR011990">
    <property type="entry name" value="TPR-like_helical_dom_sf"/>
</dbReference>
<dbReference type="GeneID" id="25560770"/>
<proteinExistence type="predicted"/>
<dbReference type="Pfam" id="PF00515">
    <property type="entry name" value="TPR_1"/>
    <property type="match status" value="1"/>
</dbReference>
<dbReference type="InterPro" id="IPR019734">
    <property type="entry name" value="TPR_rpt"/>
</dbReference>
<protein>
    <submittedName>
        <fullName evidence="2">Translocase</fullName>
    </submittedName>
</protein>
<dbReference type="STRING" id="461836.A0A0L0DJ01"/>
<dbReference type="EMBL" id="GL349436">
    <property type="protein sequence ID" value="KNC52170.1"/>
    <property type="molecule type" value="Genomic_DNA"/>
</dbReference>
<reference evidence="2 3" key="1">
    <citation type="submission" date="2010-05" db="EMBL/GenBank/DDBJ databases">
        <title>The Genome Sequence of Thecamonas trahens ATCC 50062.</title>
        <authorList>
            <consortium name="The Broad Institute Genome Sequencing Platform"/>
            <person name="Russ C."/>
            <person name="Cuomo C."/>
            <person name="Shea T."/>
            <person name="Young S.K."/>
            <person name="Zeng Q."/>
            <person name="Koehrsen M."/>
            <person name="Haas B."/>
            <person name="Borodovsky M."/>
            <person name="Guigo R."/>
            <person name="Alvarado L."/>
            <person name="Berlin A."/>
            <person name="Bochicchio J."/>
            <person name="Borenstein D."/>
            <person name="Chapman S."/>
            <person name="Chen Z."/>
            <person name="Freedman E."/>
            <person name="Gellesch M."/>
            <person name="Goldberg J."/>
            <person name="Griggs A."/>
            <person name="Gujja S."/>
            <person name="Heilman E."/>
            <person name="Heiman D."/>
            <person name="Hepburn T."/>
            <person name="Howarth C."/>
            <person name="Jen D."/>
            <person name="Larson L."/>
            <person name="Mehta T."/>
            <person name="Park D."/>
            <person name="Pearson M."/>
            <person name="Roberts A."/>
            <person name="Saif S."/>
            <person name="Shenoy N."/>
            <person name="Sisk P."/>
            <person name="Stolte C."/>
            <person name="Sykes S."/>
            <person name="Thomson T."/>
            <person name="Walk T."/>
            <person name="White J."/>
            <person name="Yandava C."/>
            <person name="Burger G."/>
            <person name="Gray M.W."/>
            <person name="Holland P.W.H."/>
            <person name="King N."/>
            <person name="Lang F.B.F."/>
            <person name="Roger A.J."/>
            <person name="Ruiz-Trillo I."/>
            <person name="Lander E."/>
            <person name="Nusbaum C."/>
        </authorList>
    </citation>
    <scope>NUCLEOTIDE SEQUENCE [LARGE SCALE GENOMIC DNA]</scope>
    <source>
        <strain evidence="2 3">ATCC 50062</strain>
    </source>
</reference>
<dbReference type="SUPFAM" id="SSF48452">
    <property type="entry name" value="TPR-like"/>
    <property type="match status" value="1"/>
</dbReference>
<dbReference type="OMA" id="EAEDACC"/>
<keyword evidence="3" id="KW-1185">Reference proteome</keyword>
<dbReference type="RefSeq" id="XP_013762173.1">
    <property type="nucleotide sequence ID" value="XM_013906719.1"/>
</dbReference>
<dbReference type="OrthoDB" id="1872379at2759"/>
<dbReference type="InterPro" id="IPR052769">
    <property type="entry name" value="TPR_domain_protein"/>
</dbReference>
<dbReference type="Proteomes" id="UP000054408">
    <property type="component" value="Unassembled WGS sequence"/>
</dbReference>
<evidence type="ECO:0000313" key="3">
    <source>
        <dbReference type="Proteomes" id="UP000054408"/>
    </source>
</evidence>
<evidence type="ECO:0000256" key="1">
    <source>
        <dbReference type="SAM" id="MobiDB-lite"/>
    </source>
</evidence>
<feature type="region of interest" description="Disordered" evidence="1">
    <location>
        <begin position="150"/>
        <end position="197"/>
    </location>
</feature>
<dbReference type="PANTHER" id="PTHR46014">
    <property type="entry name" value="TETRATRICOPEPTIDE REPEAT PROTEIN 1"/>
    <property type="match status" value="1"/>
</dbReference>